<keyword evidence="1" id="KW-0812">Transmembrane</keyword>
<feature type="transmembrane region" description="Helical" evidence="1">
    <location>
        <begin position="64"/>
        <end position="82"/>
    </location>
</feature>
<accession>A0ABU1LES8</accession>
<keyword evidence="3" id="KW-1185">Reference proteome</keyword>
<comment type="caution">
    <text evidence="2">The sequence shown here is derived from an EMBL/GenBank/DDBJ whole genome shotgun (WGS) entry which is preliminary data.</text>
</comment>
<dbReference type="Proteomes" id="UP001184853">
    <property type="component" value="Unassembled WGS sequence"/>
</dbReference>
<evidence type="ECO:0000256" key="1">
    <source>
        <dbReference type="SAM" id="Phobius"/>
    </source>
</evidence>
<organism evidence="2 3">
    <name type="scientific">Chryseobacterium geocarposphaerae</name>
    <dbReference type="NCBI Taxonomy" id="1416776"/>
    <lineage>
        <taxon>Bacteria</taxon>
        <taxon>Pseudomonadati</taxon>
        <taxon>Bacteroidota</taxon>
        <taxon>Flavobacteriia</taxon>
        <taxon>Flavobacteriales</taxon>
        <taxon>Weeksellaceae</taxon>
        <taxon>Chryseobacterium group</taxon>
        <taxon>Chryseobacterium</taxon>
    </lineage>
</organism>
<feature type="transmembrane region" description="Helical" evidence="1">
    <location>
        <begin position="98"/>
        <end position="116"/>
    </location>
</feature>
<evidence type="ECO:0000313" key="2">
    <source>
        <dbReference type="EMBL" id="MDR6405060.1"/>
    </source>
</evidence>
<protein>
    <recommendedName>
        <fullName evidence="4">DUF805 domain-containing protein</fullName>
    </recommendedName>
</protein>
<keyword evidence="1" id="KW-1133">Transmembrane helix</keyword>
<keyword evidence="1" id="KW-0472">Membrane</keyword>
<name>A0ABU1LES8_9FLAO</name>
<gene>
    <name evidence="2" type="ORF">J2781_001984</name>
</gene>
<evidence type="ECO:0008006" key="4">
    <source>
        <dbReference type="Google" id="ProtNLM"/>
    </source>
</evidence>
<reference evidence="2 3" key="1">
    <citation type="submission" date="2023-07" db="EMBL/GenBank/DDBJ databases">
        <title>Sorghum-associated microbial communities from plants grown in Nebraska, USA.</title>
        <authorList>
            <person name="Schachtman D."/>
        </authorList>
    </citation>
    <scope>NUCLEOTIDE SEQUENCE [LARGE SCALE GENOMIC DNA]</scope>
    <source>
        <strain evidence="2 3">DS1709</strain>
    </source>
</reference>
<feature type="transmembrane region" description="Helical" evidence="1">
    <location>
        <begin position="32"/>
        <end position="52"/>
    </location>
</feature>
<proteinExistence type="predicted"/>
<evidence type="ECO:0000313" key="3">
    <source>
        <dbReference type="Proteomes" id="UP001184853"/>
    </source>
</evidence>
<dbReference type="EMBL" id="JAVDQS010000004">
    <property type="protein sequence ID" value="MDR6405060.1"/>
    <property type="molecule type" value="Genomic_DNA"/>
</dbReference>
<sequence length="121" mass="14887">MVKAIDYLIFHLDCLYKRMDRFKDKDRGIEKFWLVAVISIFINLNFSSIDNVFFNNYFHILNKYIFLLIIPIVMSFVYYFFIKNERFLEYKFKESYKGYLALFILFVIMIILMIMVKPMKH</sequence>